<sequence length="426" mass="46168">MPQPRPRSSRSLFKQPLPTIVEQQWASSSSSSPPTTKEIYTLPTSSLPKRSSSIGQTANPPPEHPDRSKHEATLPKMILSIHPETTTVTPGFTIRGQINLSLAAQSTVTHFEVSLHGTELIPSHEPHTFFSTRAATLPVPRGMIQVLQLPFTILGTLLPRNLPPTFFSEVVNVRYTLHSTAIVTVDAKSFKLLASREVTLISPPPPLGAGSDVLGSPTLASNKGLTARLDRITFPTGGNLRVHLSFSSKWTGTGVVTLELIREILLGTLRDVVDRGVESVVATVNYSVVMDERDVSITLNLPRSGSGFERFPSGTLEVRFILRVRVKGQREAGVTLPVSLVDVESLLRGEGGGTLRGSRTIDGINLGGGRDVRAVKSLDVIGGKPDGRKEAVTDVRGSGNGGGRDQPRGFWSWERWRGLIGREQRL</sequence>
<dbReference type="InterPro" id="IPR014752">
    <property type="entry name" value="Arrestin-like_C"/>
</dbReference>
<reference evidence="2" key="1">
    <citation type="journal article" date="2020" name="Stud. Mycol.">
        <title>101 Dothideomycetes genomes: a test case for predicting lifestyles and emergence of pathogens.</title>
        <authorList>
            <person name="Haridas S."/>
            <person name="Albert R."/>
            <person name="Binder M."/>
            <person name="Bloem J."/>
            <person name="Labutti K."/>
            <person name="Salamov A."/>
            <person name="Andreopoulos B."/>
            <person name="Baker S."/>
            <person name="Barry K."/>
            <person name="Bills G."/>
            <person name="Bluhm B."/>
            <person name="Cannon C."/>
            <person name="Castanera R."/>
            <person name="Culley D."/>
            <person name="Daum C."/>
            <person name="Ezra D."/>
            <person name="Gonzalez J."/>
            <person name="Henrissat B."/>
            <person name="Kuo A."/>
            <person name="Liang C."/>
            <person name="Lipzen A."/>
            <person name="Lutzoni F."/>
            <person name="Magnuson J."/>
            <person name="Mondo S."/>
            <person name="Nolan M."/>
            <person name="Ohm R."/>
            <person name="Pangilinan J."/>
            <person name="Park H.-J."/>
            <person name="Ramirez L."/>
            <person name="Alfaro M."/>
            <person name="Sun H."/>
            <person name="Tritt A."/>
            <person name="Yoshinaga Y."/>
            <person name="Zwiers L.-H."/>
            <person name="Turgeon B."/>
            <person name="Goodwin S."/>
            <person name="Spatafora J."/>
            <person name="Crous P."/>
            <person name="Grigoriev I."/>
        </authorList>
    </citation>
    <scope>NUCLEOTIDE SEQUENCE</scope>
    <source>
        <strain evidence="2">CBS 480.64</strain>
    </source>
</reference>
<evidence type="ECO:0000256" key="1">
    <source>
        <dbReference type="SAM" id="MobiDB-lite"/>
    </source>
</evidence>
<dbReference type="EMBL" id="MU006013">
    <property type="protein sequence ID" value="KAF2858285.1"/>
    <property type="molecule type" value="Genomic_DNA"/>
</dbReference>
<evidence type="ECO:0000313" key="3">
    <source>
        <dbReference type="Proteomes" id="UP000799421"/>
    </source>
</evidence>
<feature type="region of interest" description="Disordered" evidence="1">
    <location>
        <begin position="1"/>
        <end position="70"/>
    </location>
</feature>
<dbReference type="AlphaFoldDB" id="A0A6A7BUA1"/>
<proteinExistence type="predicted"/>
<evidence type="ECO:0000313" key="2">
    <source>
        <dbReference type="EMBL" id="KAF2858285.1"/>
    </source>
</evidence>
<feature type="region of interest" description="Disordered" evidence="1">
    <location>
        <begin position="386"/>
        <end position="407"/>
    </location>
</feature>
<feature type="compositionally biased region" description="Polar residues" evidence="1">
    <location>
        <begin position="42"/>
        <end position="58"/>
    </location>
</feature>
<organism evidence="2 3">
    <name type="scientific">Piedraia hortae CBS 480.64</name>
    <dbReference type="NCBI Taxonomy" id="1314780"/>
    <lineage>
        <taxon>Eukaryota</taxon>
        <taxon>Fungi</taxon>
        <taxon>Dikarya</taxon>
        <taxon>Ascomycota</taxon>
        <taxon>Pezizomycotina</taxon>
        <taxon>Dothideomycetes</taxon>
        <taxon>Dothideomycetidae</taxon>
        <taxon>Capnodiales</taxon>
        <taxon>Piedraiaceae</taxon>
        <taxon>Piedraia</taxon>
    </lineage>
</organism>
<gene>
    <name evidence="2" type="ORF">K470DRAFT_135856</name>
</gene>
<accession>A0A6A7BUA1</accession>
<dbReference type="Gene3D" id="2.60.40.640">
    <property type="match status" value="1"/>
</dbReference>
<protein>
    <submittedName>
        <fullName evidence="2">Uncharacterized protein</fullName>
    </submittedName>
</protein>
<name>A0A6A7BUA1_9PEZI</name>
<keyword evidence="3" id="KW-1185">Reference proteome</keyword>
<dbReference type="Proteomes" id="UP000799421">
    <property type="component" value="Unassembled WGS sequence"/>
</dbReference>